<keyword evidence="1" id="KW-0732">Signal</keyword>
<comment type="caution">
    <text evidence="2">The sequence shown here is derived from an EMBL/GenBank/DDBJ whole genome shotgun (WGS) entry which is preliminary data.</text>
</comment>
<proteinExistence type="predicted"/>
<evidence type="ECO:0000313" key="2">
    <source>
        <dbReference type="EMBL" id="KAG0581296.1"/>
    </source>
</evidence>
<feature type="signal peptide" evidence="1">
    <location>
        <begin position="1"/>
        <end position="18"/>
    </location>
</feature>
<keyword evidence="3" id="KW-1185">Reference proteome</keyword>
<gene>
    <name evidence="2" type="ORF">KC19_4G240600</name>
</gene>
<organism evidence="2 3">
    <name type="scientific">Ceratodon purpureus</name>
    <name type="common">Fire moss</name>
    <name type="synonym">Dicranum purpureum</name>
    <dbReference type="NCBI Taxonomy" id="3225"/>
    <lineage>
        <taxon>Eukaryota</taxon>
        <taxon>Viridiplantae</taxon>
        <taxon>Streptophyta</taxon>
        <taxon>Embryophyta</taxon>
        <taxon>Bryophyta</taxon>
        <taxon>Bryophytina</taxon>
        <taxon>Bryopsida</taxon>
        <taxon>Dicranidae</taxon>
        <taxon>Pseudoditrichales</taxon>
        <taxon>Ditrichaceae</taxon>
        <taxon>Ceratodon</taxon>
    </lineage>
</organism>
<evidence type="ECO:0000313" key="3">
    <source>
        <dbReference type="Proteomes" id="UP000822688"/>
    </source>
</evidence>
<reference evidence="2" key="1">
    <citation type="submission" date="2020-06" db="EMBL/GenBank/DDBJ databases">
        <title>WGS assembly of Ceratodon purpureus strain R40.</title>
        <authorList>
            <person name="Carey S.B."/>
            <person name="Jenkins J."/>
            <person name="Shu S."/>
            <person name="Lovell J.T."/>
            <person name="Sreedasyam A."/>
            <person name="Maumus F."/>
            <person name="Tiley G.P."/>
            <person name="Fernandez-Pozo N."/>
            <person name="Barry K."/>
            <person name="Chen C."/>
            <person name="Wang M."/>
            <person name="Lipzen A."/>
            <person name="Daum C."/>
            <person name="Saski C.A."/>
            <person name="Payton A.C."/>
            <person name="Mcbreen J.C."/>
            <person name="Conrad R.E."/>
            <person name="Kollar L.M."/>
            <person name="Olsson S."/>
            <person name="Huttunen S."/>
            <person name="Landis J.B."/>
            <person name="Wickett N.J."/>
            <person name="Johnson M.G."/>
            <person name="Rensing S.A."/>
            <person name="Grimwood J."/>
            <person name="Schmutz J."/>
            <person name="Mcdaniel S.F."/>
        </authorList>
    </citation>
    <scope>NUCLEOTIDE SEQUENCE</scope>
    <source>
        <strain evidence="2">R40</strain>
    </source>
</reference>
<accession>A0A8T0IEI5</accession>
<dbReference type="EMBL" id="CM026424">
    <property type="protein sequence ID" value="KAG0581296.1"/>
    <property type="molecule type" value="Genomic_DNA"/>
</dbReference>
<name>A0A8T0IEI5_CERPU</name>
<dbReference type="Proteomes" id="UP000822688">
    <property type="component" value="Chromosome 4"/>
</dbReference>
<sequence length="51" mass="5771">MCTCQVVVCRLCFLGTQTLDTCDLRTKFVTKPDDPCTSILLNMVSFVIRQI</sequence>
<protein>
    <submittedName>
        <fullName evidence="2">Uncharacterized protein</fullName>
    </submittedName>
</protein>
<feature type="chain" id="PRO_5035720055" evidence="1">
    <location>
        <begin position="19"/>
        <end position="51"/>
    </location>
</feature>
<evidence type="ECO:0000256" key="1">
    <source>
        <dbReference type="SAM" id="SignalP"/>
    </source>
</evidence>
<dbReference type="AlphaFoldDB" id="A0A8T0IEI5"/>